<dbReference type="EMBL" id="RGGN01000005">
    <property type="protein sequence ID" value="NCU62554.1"/>
    <property type="molecule type" value="Genomic_DNA"/>
</dbReference>
<keyword evidence="7 10" id="KW-0472">Membrane</keyword>
<keyword evidence="5 10" id="KW-1133">Transmembrane helix</keyword>
<accession>A0A845S984</accession>
<reference evidence="11 12" key="1">
    <citation type="submission" date="2018-10" db="EMBL/GenBank/DDBJ databases">
        <title>Iterative Subtractive Binning of Freshwater Chronoseries Metagenomes Recovers Nearly Complete Genomes from over Four Hundred Novel Species.</title>
        <authorList>
            <person name="Rodriguez-R L.M."/>
            <person name="Tsementzi D."/>
            <person name="Luo C."/>
            <person name="Konstantinidis K.T."/>
        </authorList>
    </citation>
    <scope>NUCLEOTIDE SEQUENCE [LARGE SCALE GENOMIC DNA]</scope>
    <source>
        <strain evidence="11">WB7_2B_003</strain>
    </source>
</reference>
<dbReference type="GO" id="GO:0008654">
    <property type="term" value="P:phospholipid biosynthetic process"/>
    <property type="evidence" value="ECO:0007669"/>
    <property type="project" value="UniProtKB-UniRule"/>
</dbReference>
<proteinExistence type="inferred from homology"/>
<comment type="function">
    <text evidence="10">Catalyzes the transfer of an acyl group from acyl-phosphate (acyl-PO(4)) to glycerol-3-phosphate (G3P) to form lysophosphatidic acid (LPA). This enzyme utilizes acyl-phosphate as fatty acyl donor, but not acyl-CoA or acyl-ACP.</text>
</comment>
<feature type="transmembrane region" description="Helical" evidence="10">
    <location>
        <begin position="78"/>
        <end position="96"/>
    </location>
</feature>
<feature type="transmembrane region" description="Helical" evidence="10">
    <location>
        <begin position="6"/>
        <end position="26"/>
    </location>
</feature>
<dbReference type="NCBIfam" id="TIGR00023">
    <property type="entry name" value="glycerol-3-phosphate 1-O-acyltransferase PlsY"/>
    <property type="match status" value="1"/>
</dbReference>
<evidence type="ECO:0000256" key="3">
    <source>
        <dbReference type="ARBA" id="ARBA00022679"/>
    </source>
</evidence>
<keyword evidence="2 10" id="KW-0444">Lipid biosynthesis</keyword>
<comment type="similarity">
    <text evidence="10">Belongs to the PlsY family.</text>
</comment>
<evidence type="ECO:0000256" key="7">
    <source>
        <dbReference type="ARBA" id="ARBA00023136"/>
    </source>
</evidence>
<dbReference type="UniPathway" id="UPA00085"/>
<feature type="transmembrane region" description="Helical" evidence="10">
    <location>
        <begin position="141"/>
        <end position="167"/>
    </location>
</feature>
<evidence type="ECO:0000313" key="11">
    <source>
        <dbReference type="EMBL" id="NCU62554.1"/>
    </source>
</evidence>
<evidence type="ECO:0000256" key="8">
    <source>
        <dbReference type="ARBA" id="ARBA00023209"/>
    </source>
</evidence>
<evidence type="ECO:0000256" key="9">
    <source>
        <dbReference type="ARBA" id="ARBA00023264"/>
    </source>
</evidence>
<keyword evidence="3 10" id="KW-0808">Transferase</keyword>
<keyword evidence="11" id="KW-0012">Acyltransferase</keyword>
<dbReference type="SMART" id="SM01207">
    <property type="entry name" value="G3P_acyltransf"/>
    <property type="match status" value="1"/>
</dbReference>
<protein>
    <recommendedName>
        <fullName evidence="10">Glycerol-3-phosphate acyltransferase</fullName>
    </recommendedName>
    <alternativeName>
        <fullName evidence="10">Acyl-PO4 G3P acyltransferase</fullName>
    </alternativeName>
    <alternativeName>
        <fullName evidence="10">Acyl-phosphate--glycerol-3-phosphate acyltransferase</fullName>
    </alternativeName>
    <alternativeName>
        <fullName evidence="10">G3P acyltransferase</fullName>
        <shortName evidence="10">GPAT</shortName>
        <ecNumber evidence="10">2.3.1.275</ecNumber>
    </alternativeName>
    <alternativeName>
        <fullName evidence="10">Lysophosphatidic acid synthase</fullName>
        <shortName evidence="10">LPA synthase</shortName>
    </alternativeName>
</protein>
<organism evidence="11 12">
    <name type="scientific">Candidatus Fonsibacter lacus</name>
    <dbReference type="NCBI Taxonomy" id="2576439"/>
    <lineage>
        <taxon>Bacteria</taxon>
        <taxon>Pseudomonadati</taxon>
        <taxon>Pseudomonadota</taxon>
        <taxon>Alphaproteobacteria</taxon>
        <taxon>Candidatus Pelagibacterales</taxon>
        <taxon>Candidatus Pelagibacterales incertae sedis</taxon>
        <taxon>Candidatus Fonsibacter</taxon>
    </lineage>
</organism>
<dbReference type="AlphaFoldDB" id="A0A845S984"/>
<dbReference type="EC" id="2.3.1.275" evidence="10"/>
<evidence type="ECO:0000256" key="5">
    <source>
        <dbReference type="ARBA" id="ARBA00022989"/>
    </source>
</evidence>
<feature type="transmembrane region" description="Helical" evidence="10">
    <location>
        <begin position="108"/>
        <end position="135"/>
    </location>
</feature>
<evidence type="ECO:0000313" key="12">
    <source>
        <dbReference type="Proteomes" id="UP000572953"/>
    </source>
</evidence>
<evidence type="ECO:0000256" key="6">
    <source>
        <dbReference type="ARBA" id="ARBA00023098"/>
    </source>
</evidence>
<comment type="caution">
    <text evidence="11">The sequence shown here is derived from an EMBL/GenBank/DDBJ whole genome shotgun (WGS) entry which is preliminary data.</text>
</comment>
<dbReference type="Pfam" id="PF02660">
    <property type="entry name" value="G3P_acyltransf"/>
    <property type="match status" value="1"/>
</dbReference>
<comment type="subcellular location">
    <subcellularLocation>
        <location evidence="10">Cell membrane</location>
        <topology evidence="10">Multi-pass membrane protein</topology>
    </subcellularLocation>
</comment>
<dbReference type="Proteomes" id="UP000572953">
    <property type="component" value="Unassembled WGS sequence"/>
</dbReference>
<dbReference type="GO" id="GO:0043772">
    <property type="term" value="F:acyl-phosphate glycerol-3-phosphate acyltransferase activity"/>
    <property type="evidence" value="ECO:0007669"/>
    <property type="project" value="UniProtKB-UniRule"/>
</dbReference>
<comment type="catalytic activity">
    <reaction evidence="10">
        <text>an acyl phosphate + sn-glycerol 3-phosphate = a 1-acyl-sn-glycero-3-phosphate + phosphate</text>
        <dbReference type="Rhea" id="RHEA:34075"/>
        <dbReference type="ChEBI" id="CHEBI:43474"/>
        <dbReference type="ChEBI" id="CHEBI:57597"/>
        <dbReference type="ChEBI" id="CHEBI:57970"/>
        <dbReference type="ChEBI" id="CHEBI:59918"/>
        <dbReference type="EC" id="2.3.1.275"/>
    </reaction>
</comment>
<gene>
    <name evidence="10 11" type="primary">plsY</name>
    <name evidence="11" type="ORF">EBV78_00425</name>
</gene>
<name>A0A845S984_9PROT</name>
<dbReference type="GO" id="GO:0005886">
    <property type="term" value="C:plasma membrane"/>
    <property type="evidence" value="ECO:0007669"/>
    <property type="project" value="UniProtKB-SubCell"/>
</dbReference>
<dbReference type="PANTHER" id="PTHR30309">
    <property type="entry name" value="INNER MEMBRANE PROTEIN YGIH"/>
    <property type="match status" value="1"/>
</dbReference>
<dbReference type="HAMAP" id="MF_01043">
    <property type="entry name" value="PlsY"/>
    <property type="match status" value="1"/>
</dbReference>
<keyword evidence="8 10" id="KW-0594">Phospholipid biosynthesis</keyword>
<keyword evidence="1 10" id="KW-1003">Cell membrane</keyword>
<feature type="transmembrane region" description="Helical" evidence="10">
    <location>
        <begin position="51"/>
        <end position="72"/>
    </location>
</feature>
<sequence>MDLLIVTLYSYILGSIPFGLILTRFAGLGDVRKIGSGNIGATNVLRTGNKFIAALTLLLDGLKGTLTVLLTTQYFNELIYYSAVIVFLAHIFPVWLKFKGGKGVATFIGSLLAINLYLSTVFITAWLIMLAIFRISAVSALLGYLVVTVTAFIFFDLKIFLLILFYFTTSIFTHRKNITSLIKDNF</sequence>
<keyword evidence="6 10" id="KW-0443">Lipid metabolism</keyword>
<comment type="pathway">
    <text evidence="10">Lipid metabolism; phospholipid metabolism.</text>
</comment>
<comment type="subunit">
    <text evidence="10">Probably interacts with PlsX.</text>
</comment>
<evidence type="ECO:0000256" key="4">
    <source>
        <dbReference type="ARBA" id="ARBA00022692"/>
    </source>
</evidence>
<evidence type="ECO:0000256" key="2">
    <source>
        <dbReference type="ARBA" id="ARBA00022516"/>
    </source>
</evidence>
<dbReference type="InterPro" id="IPR003811">
    <property type="entry name" value="G3P_acylTferase_PlsY"/>
</dbReference>
<keyword evidence="4 10" id="KW-0812">Transmembrane</keyword>
<dbReference type="PANTHER" id="PTHR30309:SF0">
    <property type="entry name" value="GLYCEROL-3-PHOSPHATE ACYLTRANSFERASE-RELATED"/>
    <property type="match status" value="1"/>
</dbReference>
<evidence type="ECO:0000256" key="1">
    <source>
        <dbReference type="ARBA" id="ARBA00022475"/>
    </source>
</evidence>
<keyword evidence="9 10" id="KW-1208">Phospholipid metabolism</keyword>
<evidence type="ECO:0000256" key="10">
    <source>
        <dbReference type="HAMAP-Rule" id="MF_01043"/>
    </source>
</evidence>